<protein>
    <submittedName>
        <fullName evidence="1">Uncharacterized protein</fullName>
    </submittedName>
</protein>
<evidence type="ECO:0000313" key="1">
    <source>
        <dbReference type="EMBL" id="JAH86319.1"/>
    </source>
</evidence>
<sequence>MANQESFLHFTGNEIAHGSRRHEKGRFHATYIRCPLLKVFNSGVLSENIVANFSYGHGLAHCWPGLGDSVAPKVHRPNRNRAVLSRFSSFIVMPGRGTFSQCRAPIMGDLFCIMIPEEQ</sequence>
<reference evidence="1" key="1">
    <citation type="submission" date="2014-11" db="EMBL/GenBank/DDBJ databases">
        <authorList>
            <person name="Amaro Gonzalez C."/>
        </authorList>
    </citation>
    <scope>NUCLEOTIDE SEQUENCE</scope>
</reference>
<dbReference type="AlphaFoldDB" id="A0A0E9W7H1"/>
<name>A0A0E9W7H1_ANGAN</name>
<reference evidence="1" key="2">
    <citation type="journal article" date="2015" name="Fish Shellfish Immunol.">
        <title>Early steps in the European eel (Anguilla anguilla)-Vibrio vulnificus interaction in the gills: Role of the RtxA13 toxin.</title>
        <authorList>
            <person name="Callol A."/>
            <person name="Pajuelo D."/>
            <person name="Ebbesson L."/>
            <person name="Teles M."/>
            <person name="MacKenzie S."/>
            <person name="Amaro C."/>
        </authorList>
    </citation>
    <scope>NUCLEOTIDE SEQUENCE</scope>
</reference>
<proteinExistence type="predicted"/>
<dbReference type="EMBL" id="GBXM01022258">
    <property type="protein sequence ID" value="JAH86319.1"/>
    <property type="molecule type" value="Transcribed_RNA"/>
</dbReference>
<accession>A0A0E9W7H1</accession>
<organism evidence="1">
    <name type="scientific">Anguilla anguilla</name>
    <name type="common">European freshwater eel</name>
    <name type="synonym">Muraena anguilla</name>
    <dbReference type="NCBI Taxonomy" id="7936"/>
    <lineage>
        <taxon>Eukaryota</taxon>
        <taxon>Metazoa</taxon>
        <taxon>Chordata</taxon>
        <taxon>Craniata</taxon>
        <taxon>Vertebrata</taxon>
        <taxon>Euteleostomi</taxon>
        <taxon>Actinopterygii</taxon>
        <taxon>Neopterygii</taxon>
        <taxon>Teleostei</taxon>
        <taxon>Anguilliformes</taxon>
        <taxon>Anguillidae</taxon>
        <taxon>Anguilla</taxon>
    </lineage>
</organism>